<dbReference type="PANTHER" id="PTHR11875">
    <property type="entry name" value="TESTIS-SPECIFIC Y-ENCODED PROTEIN"/>
    <property type="match status" value="1"/>
</dbReference>
<accession>A0A915K839</accession>
<protein>
    <submittedName>
        <fullName evidence="5">Uncharacterized protein</fullName>
    </submittedName>
</protein>
<dbReference type="WBParaSite" id="nRc.2.0.1.t34897-RA">
    <property type="protein sequence ID" value="nRc.2.0.1.t34897-RA"/>
    <property type="gene ID" value="nRc.2.0.1.g34897"/>
</dbReference>
<dbReference type="InterPro" id="IPR037231">
    <property type="entry name" value="NAP-like_sf"/>
</dbReference>
<evidence type="ECO:0000256" key="3">
    <source>
        <dbReference type="SAM" id="MobiDB-lite"/>
    </source>
</evidence>
<dbReference type="Proteomes" id="UP000887565">
    <property type="component" value="Unplaced"/>
</dbReference>
<reference evidence="5" key="1">
    <citation type="submission" date="2022-11" db="UniProtKB">
        <authorList>
            <consortium name="WormBaseParasite"/>
        </authorList>
    </citation>
    <scope>IDENTIFICATION</scope>
</reference>
<dbReference type="AlphaFoldDB" id="A0A915K839"/>
<evidence type="ECO:0000313" key="5">
    <source>
        <dbReference type="WBParaSite" id="nRc.2.0.1.t34897-RA"/>
    </source>
</evidence>
<feature type="region of interest" description="Disordered" evidence="3">
    <location>
        <begin position="58"/>
        <end position="77"/>
    </location>
</feature>
<proteinExistence type="inferred from homology"/>
<organism evidence="4 5">
    <name type="scientific">Romanomermis culicivorax</name>
    <name type="common">Nematode worm</name>
    <dbReference type="NCBI Taxonomy" id="13658"/>
    <lineage>
        <taxon>Eukaryota</taxon>
        <taxon>Metazoa</taxon>
        <taxon>Ecdysozoa</taxon>
        <taxon>Nematoda</taxon>
        <taxon>Enoplea</taxon>
        <taxon>Dorylaimia</taxon>
        <taxon>Mermithida</taxon>
        <taxon>Mermithoidea</taxon>
        <taxon>Mermithidae</taxon>
        <taxon>Romanomermis</taxon>
    </lineage>
</organism>
<dbReference type="GO" id="GO:0006334">
    <property type="term" value="P:nucleosome assembly"/>
    <property type="evidence" value="ECO:0007669"/>
    <property type="project" value="InterPro"/>
</dbReference>
<dbReference type="GO" id="GO:0005634">
    <property type="term" value="C:nucleus"/>
    <property type="evidence" value="ECO:0007669"/>
    <property type="project" value="InterPro"/>
</dbReference>
<keyword evidence="4" id="KW-1185">Reference proteome</keyword>
<sequence length="95" mass="10985">VEEFDDIKSGYRVKFYFDQNPFFTNDVLVKEFHLGTSEPSSNSTSITWKDGMDLTKHAQDQNAKAANRKRQHQTPRTFFTWFSDNTDASADDIAE</sequence>
<evidence type="ECO:0000256" key="1">
    <source>
        <dbReference type="ARBA" id="ARBA00009947"/>
    </source>
</evidence>
<evidence type="ECO:0000313" key="4">
    <source>
        <dbReference type="Proteomes" id="UP000887565"/>
    </source>
</evidence>
<dbReference type="InterPro" id="IPR002164">
    <property type="entry name" value="NAP_family"/>
</dbReference>
<name>A0A915K839_ROMCU</name>
<dbReference type="Pfam" id="PF00956">
    <property type="entry name" value="NAP"/>
    <property type="match status" value="1"/>
</dbReference>
<comment type="similarity">
    <text evidence="1 2">Belongs to the nucleosome assembly protein (NAP) family.</text>
</comment>
<dbReference type="SUPFAM" id="SSF143113">
    <property type="entry name" value="NAP-like"/>
    <property type="match status" value="1"/>
</dbReference>
<dbReference type="Gene3D" id="3.30.1120.90">
    <property type="entry name" value="Nucleosome assembly protein"/>
    <property type="match status" value="1"/>
</dbReference>
<evidence type="ECO:0000256" key="2">
    <source>
        <dbReference type="RuleBase" id="RU003876"/>
    </source>
</evidence>